<dbReference type="InterPro" id="IPR003340">
    <property type="entry name" value="B3_DNA-bd"/>
</dbReference>
<keyword evidence="4" id="KW-0804">Transcription</keyword>
<keyword evidence="3" id="KW-0238">DNA-binding</keyword>
<dbReference type="Proteomes" id="UP000008810">
    <property type="component" value="Chromosome 1"/>
</dbReference>
<dbReference type="STRING" id="15368.A0A0Q3J8H0"/>
<dbReference type="Pfam" id="PF02362">
    <property type="entry name" value="B3"/>
    <property type="match status" value="3"/>
</dbReference>
<dbReference type="GO" id="GO:0003677">
    <property type="term" value="F:DNA binding"/>
    <property type="evidence" value="ECO:0007669"/>
    <property type="project" value="UniProtKB-KW"/>
</dbReference>
<evidence type="ECO:0000256" key="5">
    <source>
        <dbReference type="ARBA" id="ARBA00023242"/>
    </source>
</evidence>
<evidence type="ECO:0000313" key="10">
    <source>
        <dbReference type="Proteomes" id="UP000008810"/>
    </source>
</evidence>
<dbReference type="RefSeq" id="XP_014750916.1">
    <property type="nucleotide sequence ID" value="XM_014895430.2"/>
</dbReference>
<dbReference type="Gene3D" id="2.40.330.10">
    <property type="entry name" value="DNA-binding pseudobarrel domain"/>
    <property type="match status" value="3"/>
</dbReference>
<feature type="domain" description="TF-B3" evidence="7">
    <location>
        <begin position="477"/>
        <end position="574"/>
    </location>
</feature>
<feature type="compositionally biased region" description="Polar residues" evidence="6">
    <location>
        <begin position="344"/>
        <end position="374"/>
    </location>
</feature>
<dbReference type="Gramene" id="KQK14139">
    <property type="protein sequence ID" value="KQK14139"/>
    <property type="gene ID" value="BRADI_1g14500v3"/>
</dbReference>
<comment type="subcellular location">
    <subcellularLocation>
        <location evidence="1">Nucleus</location>
    </subcellularLocation>
</comment>
<dbReference type="InterPro" id="IPR044837">
    <property type="entry name" value="REM16-like"/>
</dbReference>
<feature type="compositionally biased region" description="Polar residues" evidence="6">
    <location>
        <begin position="389"/>
        <end position="400"/>
    </location>
</feature>
<dbReference type="PANTHER" id="PTHR31391">
    <property type="entry name" value="B3 DOMAIN-CONTAINING PROTEIN OS11G0197600-RELATED"/>
    <property type="match status" value="1"/>
</dbReference>
<evidence type="ECO:0000259" key="7">
    <source>
        <dbReference type="PROSITE" id="PS50863"/>
    </source>
</evidence>
<reference evidence="9" key="3">
    <citation type="submission" date="2018-08" db="UniProtKB">
        <authorList>
            <consortium name="EnsemblPlants"/>
        </authorList>
    </citation>
    <scope>IDENTIFICATION</scope>
    <source>
        <strain evidence="9">cv. Bd21</strain>
    </source>
</reference>
<sequence length="579" mass="66821">MGAPCERCKWHDEQDYRDLDDREKHFLMFLMGDFQHEMIVPEEFVQRLKGEIRGEIKLETRNGYSYTVGVSKNQEKVVFMAGWGQFVENFDLQMGESIIFRYNGSSQFSVVMFDKLGREKALSVIADALPPRIQERHTDATETVHNKGKNMGAPCGRCKWRDELDYRGLDDREKHFLMFMMGDFQHEMIVPQEFVQRLKGEIRGEIKLETRNGYSYTIGVSKDQEELVFMAGWGKFVENFDLQMGESIIFRYNGSSQFSVTIFDKLGREKALSVIEDALPPHVLERHTDATENVSRSHGYPQAMQMQLPNDAMNRFCVHCQPMQMQPHAETMDRSHGRHKTKKMQSLTETVTQSQVHPQPMQMQPSSKTVNRSPMQMPPMKRQRRLQRNKSNQGNKTALKSSSSESSGTGDSFSSEEGHAAVPCYNYAVEKKDKMHRVQKEQLKDGYIATRVTKLTPIQAEQVKKEVQCLHSDIPIFVAVMSRVNVVSGFRLTVPNWYGQKYLGDEQSVWLQRLGENWPVNLRGRSPGLLIDRRFENGWQKFVEENDIKIGDICLFERLNNQRCTLKVHIISAKDGSCC</sequence>
<feature type="domain" description="TF-B3" evidence="7">
    <location>
        <begin position="173"/>
        <end position="266"/>
    </location>
</feature>
<dbReference type="KEGG" id="bdi:100835584"/>
<evidence type="ECO:0000256" key="1">
    <source>
        <dbReference type="ARBA" id="ARBA00004123"/>
    </source>
</evidence>
<dbReference type="EMBL" id="CM000880">
    <property type="protein sequence ID" value="KQK14139.2"/>
    <property type="molecule type" value="Genomic_DNA"/>
</dbReference>
<feature type="compositionally biased region" description="Low complexity" evidence="6">
    <location>
        <begin position="401"/>
        <end position="415"/>
    </location>
</feature>
<dbReference type="AlphaFoldDB" id="A0A0Q3J8H0"/>
<organism evidence="8">
    <name type="scientific">Brachypodium distachyon</name>
    <name type="common">Purple false brome</name>
    <name type="synonym">Trachynia distachya</name>
    <dbReference type="NCBI Taxonomy" id="15368"/>
    <lineage>
        <taxon>Eukaryota</taxon>
        <taxon>Viridiplantae</taxon>
        <taxon>Streptophyta</taxon>
        <taxon>Embryophyta</taxon>
        <taxon>Tracheophyta</taxon>
        <taxon>Spermatophyta</taxon>
        <taxon>Magnoliopsida</taxon>
        <taxon>Liliopsida</taxon>
        <taxon>Poales</taxon>
        <taxon>Poaceae</taxon>
        <taxon>BOP clade</taxon>
        <taxon>Pooideae</taxon>
        <taxon>Stipodae</taxon>
        <taxon>Brachypodieae</taxon>
        <taxon>Brachypodium</taxon>
    </lineage>
</organism>
<dbReference type="GeneID" id="100835584"/>
<reference evidence="8" key="2">
    <citation type="submission" date="2017-06" db="EMBL/GenBank/DDBJ databases">
        <title>WGS assembly of Brachypodium distachyon.</title>
        <authorList>
            <consortium name="The International Brachypodium Initiative"/>
            <person name="Lucas S."/>
            <person name="Harmon-Smith M."/>
            <person name="Lail K."/>
            <person name="Tice H."/>
            <person name="Grimwood J."/>
            <person name="Bruce D."/>
            <person name="Barry K."/>
            <person name="Shu S."/>
            <person name="Lindquist E."/>
            <person name="Wang M."/>
            <person name="Pitluck S."/>
            <person name="Vogel J.P."/>
            <person name="Garvin D.F."/>
            <person name="Mockler T.C."/>
            <person name="Schmutz J."/>
            <person name="Rokhsar D."/>
            <person name="Bevan M.W."/>
        </authorList>
    </citation>
    <scope>NUCLEOTIDE SEQUENCE</scope>
    <source>
        <strain evidence="8">Bd21</strain>
    </source>
</reference>
<evidence type="ECO:0000256" key="4">
    <source>
        <dbReference type="ARBA" id="ARBA00023163"/>
    </source>
</evidence>
<protein>
    <recommendedName>
        <fullName evidence="7">TF-B3 domain-containing protein</fullName>
    </recommendedName>
</protein>
<evidence type="ECO:0000256" key="6">
    <source>
        <dbReference type="SAM" id="MobiDB-lite"/>
    </source>
</evidence>
<feature type="domain" description="TF-B3" evidence="7">
    <location>
        <begin position="23"/>
        <end position="116"/>
    </location>
</feature>
<dbReference type="OrthoDB" id="599030at2759"/>
<evidence type="ECO:0000313" key="8">
    <source>
        <dbReference type="EMBL" id="KQK14139.2"/>
    </source>
</evidence>
<accession>A0A0Q3J8H0</accession>
<dbReference type="CDD" id="cd10017">
    <property type="entry name" value="B3_DNA"/>
    <property type="match status" value="3"/>
</dbReference>
<evidence type="ECO:0000256" key="2">
    <source>
        <dbReference type="ARBA" id="ARBA00023015"/>
    </source>
</evidence>
<reference evidence="8 9" key="1">
    <citation type="journal article" date="2010" name="Nature">
        <title>Genome sequencing and analysis of the model grass Brachypodium distachyon.</title>
        <authorList>
            <consortium name="International Brachypodium Initiative"/>
        </authorList>
    </citation>
    <scope>NUCLEOTIDE SEQUENCE [LARGE SCALE GENOMIC DNA]</scope>
    <source>
        <strain evidence="8">Bd21</strain>
        <strain evidence="9">cv. Bd21</strain>
    </source>
</reference>
<keyword evidence="2" id="KW-0805">Transcription regulation</keyword>
<proteinExistence type="predicted"/>
<keyword evidence="5" id="KW-0539">Nucleus</keyword>
<dbReference type="PANTHER" id="PTHR31391:SF90">
    <property type="entry name" value="TF-B3 DOMAIN-CONTAINING PROTEIN"/>
    <property type="match status" value="1"/>
</dbReference>
<dbReference type="GO" id="GO:0005634">
    <property type="term" value="C:nucleus"/>
    <property type="evidence" value="ECO:0007669"/>
    <property type="project" value="UniProtKB-SubCell"/>
</dbReference>
<dbReference type="SUPFAM" id="SSF101936">
    <property type="entry name" value="DNA-binding pseudobarrel domain"/>
    <property type="match status" value="3"/>
</dbReference>
<feature type="region of interest" description="Disordered" evidence="6">
    <location>
        <begin position="327"/>
        <end position="417"/>
    </location>
</feature>
<keyword evidence="10" id="KW-1185">Reference proteome</keyword>
<evidence type="ECO:0000313" key="9">
    <source>
        <dbReference type="EnsemblPlants" id="KQK14139"/>
    </source>
</evidence>
<evidence type="ECO:0000256" key="3">
    <source>
        <dbReference type="ARBA" id="ARBA00023125"/>
    </source>
</evidence>
<name>A0A0Q3J8H0_BRADI</name>
<dbReference type="EnsemblPlants" id="KQK14139">
    <property type="protein sequence ID" value="KQK14139"/>
    <property type="gene ID" value="BRADI_1g14500v3"/>
</dbReference>
<dbReference type="PROSITE" id="PS50863">
    <property type="entry name" value="B3"/>
    <property type="match status" value="3"/>
</dbReference>
<gene>
    <name evidence="9" type="primary">LOC100835584</name>
    <name evidence="8" type="ORF">BRADI_1g14500v3</name>
</gene>
<dbReference type="InterPro" id="IPR015300">
    <property type="entry name" value="DNA-bd_pseudobarrel_sf"/>
</dbReference>
<dbReference type="SMART" id="SM01019">
    <property type="entry name" value="B3"/>
    <property type="match status" value="3"/>
</dbReference>